<name>A0AAJ0MLK4_9PEZI</name>
<organism evidence="1 2">
    <name type="scientific">Neurospora hispaniola</name>
    <dbReference type="NCBI Taxonomy" id="588809"/>
    <lineage>
        <taxon>Eukaryota</taxon>
        <taxon>Fungi</taxon>
        <taxon>Dikarya</taxon>
        <taxon>Ascomycota</taxon>
        <taxon>Pezizomycotina</taxon>
        <taxon>Sordariomycetes</taxon>
        <taxon>Sordariomycetidae</taxon>
        <taxon>Sordariales</taxon>
        <taxon>Sordariaceae</taxon>
        <taxon>Neurospora</taxon>
    </lineage>
</organism>
<dbReference type="RefSeq" id="XP_062687889.1">
    <property type="nucleotide sequence ID" value="XM_062841449.1"/>
</dbReference>
<evidence type="ECO:0000313" key="2">
    <source>
        <dbReference type="Proteomes" id="UP001285908"/>
    </source>
</evidence>
<protein>
    <submittedName>
        <fullName evidence="1">Uncharacterized protein</fullName>
    </submittedName>
</protein>
<dbReference type="EMBL" id="JAULSX010000013">
    <property type="protein sequence ID" value="KAK3484835.1"/>
    <property type="molecule type" value="Genomic_DNA"/>
</dbReference>
<dbReference type="GeneID" id="87879071"/>
<accession>A0AAJ0MLK4</accession>
<reference evidence="1 2" key="1">
    <citation type="journal article" date="2023" name="Mol. Phylogenet. Evol.">
        <title>Genome-scale phylogeny and comparative genomics of the fungal order Sordariales.</title>
        <authorList>
            <person name="Hensen N."/>
            <person name="Bonometti L."/>
            <person name="Westerberg I."/>
            <person name="Brannstrom I.O."/>
            <person name="Guillou S."/>
            <person name="Cros-Aarteil S."/>
            <person name="Calhoun S."/>
            <person name="Haridas S."/>
            <person name="Kuo A."/>
            <person name="Mondo S."/>
            <person name="Pangilinan J."/>
            <person name="Riley R."/>
            <person name="LaButti K."/>
            <person name="Andreopoulos B."/>
            <person name="Lipzen A."/>
            <person name="Chen C."/>
            <person name="Yan M."/>
            <person name="Daum C."/>
            <person name="Ng V."/>
            <person name="Clum A."/>
            <person name="Steindorff A."/>
            <person name="Ohm R.A."/>
            <person name="Martin F."/>
            <person name="Silar P."/>
            <person name="Natvig D.O."/>
            <person name="Lalanne C."/>
            <person name="Gautier V."/>
            <person name="Ament-Velasquez S.L."/>
            <person name="Kruys A."/>
            <person name="Hutchinson M.I."/>
            <person name="Powell A.J."/>
            <person name="Barry K."/>
            <person name="Miller A.N."/>
            <person name="Grigoriev I.V."/>
            <person name="Debuchy R."/>
            <person name="Gladieux P."/>
            <person name="Hiltunen Thoren M."/>
            <person name="Johannesson H."/>
        </authorList>
    </citation>
    <scope>NUCLEOTIDE SEQUENCE [LARGE SCALE GENOMIC DNA]</scope>
    <source>
        <strain evidence="1 2">FGSC 10403</strain>
    </source>
</reference>
<proteinExistence type="predicted"/>
<dbReference type="Proteomes" id="UP001285908">
    <property type="component" value="Unassembled WGS sequence"/>
</dbReference>
<comment type="caution">
    <text evidence="1">The sequence shown here is derived from an EMBL/GenBank/DDBJ whole genome shotgun (WGS) entry which is preliminary data.</text>
</comment>
<keyword evidence="2" id="KW-1185">Reference proteome</keyword>
<gene>
    <name evidence="1" type="ORF">B0T23DRAFT_55563</name>
</gene>
<dbReference type="AlphaFoldDB" id="A0AAJ0MLK4"/>
<evidence type="ECO:0000313" key="1">
    <source>
        <dbReference type="EMBL" id="KAK3484835.1"/>
    </source>
</evidence>
<sequence length="134" mass="14373">MLRIPGSDPLVAALFVLPIKAAHSAACVSAHFVLPLPLGLTVRQWTVGSSPPPHPLRRSCGLLTHLFPHFPLALDVVPHRSVHLGHISSGTTSHVTLPCRRISHTPPTTLQEGLIRATGSSICPLRVRPATLYT</sequence>